<dbReference type="Pfam" id="PF07715">
    <property type="entry name" value="Plug"/>
    <property type="match status" value="1"/>
</dbReference>
<accession>A0A2U2DNE6</accession>
<evidence type="ECO:0000256" key="2">
    <source>
        <dbReference type="ARBA" id="ARBA00009810"/>
    </source>
</evidence>
<dbReference type="AlphaFoldDB" id="A0A2U2DNE6"/>
<evidence type="ECO:0000256" key="6">
    <source>
        <dbReference type="ARBA" id="ARBA00022692"/>
    </source>
</evidence>
<keyword evidence="5" id="KW-0410">Iron transport</keyword>
<dbReference type="InterPro" id="IPR037066">
    <property type="entry name" value="Plug_dom_sf"/>
</dbReference>
<keyword evidence="11 14" id="KW-0472">Membrane</keyword>
<dbReference type="FunFam" id="2.170.130.10:FF:000001">
    <property type="entry name" value="Catecholate siderophore TonB-dependent receptor"/>
    <property type="match status" value="1"/>
</dbReference>
<keyword evidence="21" id="KW-1185">Reference proteome</keyword>
<reference evidence="20 21" key="1">
    <citation type="submission" date="2018-05" db="EMBL/GenBank/DDBJ databases">
        <title>The draft genome of strain NS-104.</title>
        <authorList>
            <person name="Hang P."/>
            <person name="Jiang J."/>
        </authorList>
    </citation>
    <scope>NUCLEOTIDE SEQUENCE [LARGE SCALE GENOMIC DNA]</scope>
    <source>
        <strain evidence="20 21">NS-104</strain>
    </source>
</reference>
<dbReference type="Gene3D" id="2.40.170.20">
    <property type="entry name" value="TonB-dependent receptor, beta-barrel domain"/>
    <property type="match status" value="1"/>
</dbReference>
<dbReference type="RefSeq" id="WP_109459621.1">
    <property type="nucleotide sequence ID" value="NZ_QFBC01000008.1"/>
</dbReference>
<keyword evidence="4 14" id="KW-1134">Transmembrane beta strand</keyword>
<keyword evidence="8" id="KW-0408">Iron</keyword>
<dbReference type="Gene3D" id="2.170.130.10">
    <property type="entry name" value="TonB-dependent receptor, plug domain"/>
    <property type="match status" value="1"/>
</dbReference>
<evidence type="ECO:0000256" key="12">
    <source>
        <dbReference type="ARBA" id="ARBA00023170"/>
    </source>
</evidence>
<evidence type="ECO:0000256" key="5">
    <source>
        <dbReference type="ARBA" id="ARBA00022496"/>
    </source>
</evidence>
<feature type="domain" description="TonB-dependent receptor-like beta-barrel" evidence="18">
    <location>
        <begin position="251"/>
        <end position="706"/>
    </location>
</feature>
<evidence type="ECO:0000256" key="4">
    <source>
        <dbReference type="ARBA" id="ARBA00022452"/>
    </source>
</evidence>
<sequence>MARSFLSTGSLLAQRAALAAAVSLIALSAAKAQDSDGAQATTLETINLNAKGQEKGGGPVDGYVAKQSRSGTKSDTPIAKTPQSIAVVAKDQMQDQDVGSVAEALRYTPGVFTEYRGASNLRDEMFVRGFYYVPRYLDGLFLAGDLSYAKVDPYLLERVELLSGPSSVLYGQANPGGLVNMVSKKPTDQPLREVQVSLGTDKHISAGFDISDKIPGNEDFAYRLAATGLSQDLQENFAKQRSFAIAPSVTWTPDANTTLTVLGGYQNEPDAGFRNFLDAAGTVDPIDGYGYVPRDFFVSDPNYERFRREQAWIGYEFERVINDTFTFRQNARFHWVGTEHHTLVWSYASPDPVTGFDTIVNRSASGGTDNWRQFAIDNQLQAEFDTGAASHTLLGGLDYRYRSRDYEWGRASVPSIDLTDPVYGGFDYASLTLNTSDLQELTAKQTGVYLQDQVEIGKLNLMAGIRYDWASTDIDDRLTSNNDQAYDDGDFTWRAGALYRFDNGIASYVSYSTSFEPALQMPEPGQAAFSPTTASQFEIGAKYAPEGSNTLLTVAYYDLTQNDVVMGAWNGTLGRSVYSQIGEIHNRGLELSAKTEIRDNLSLIASYSYIDSEIVDSVTAGEIGKTPARIPAHQAALWGTYGFDSGALEGLTLGAGVRYIGSSFGNNTDTFKVPSVTLFDAMASYDFGAVNADLKGLSLQLNVKNLADKTYVASCASAYACFYGSGRSVVATLKKTW</sequence>
<dbReference type="Proteomes" id="UP000245252">
    <property type="component" value="Unassembled WGS sequence"/>
</dbReference>
<evidence type="ECO:0000256" key="7">
    <source>
        <dbReference type="ARBA" id="ARBA00022729"/>
    </source>
</evidence>
<dbReference type="GO" id="GO:0015344">
    <property type="term" value="F:siderophore uptake transmembrane transporter activity"/>
    <property type="evidence" value="ECO:0007669"/>
    <property type="project" value="TreeGrafter"/>
</dbReference>
<evidence type="ECO:0000259" key="19">
    <source>
        <dbReference type="Pfam" id="PF07715"/>
    </source>
</evidence>
<gene>
    <name evidence="20" type="ORF">DEM27_17880</name>
</gene>
<keyword evidence="7 17" id="KW-0732">Signal</keyword>
<dbReference type="InterPro" id="IPR000531">
    <property type="entry name" value="Beta-barrel_TonB"/>
</dbReference>
<comment type="similarity">
    <text evidence="2 14 15">Belongs to the TonB-dependent receptor family.</text>
</comment>
<protein>
    <submittedName>
        <fullName evidence="20">TonB-dependent siderophore receptor</fullName>
    </submittedName>
</protein>
<dbReference type="Pfam" id="PF00593">
    <property type="entry name" value="TonB_dep_Rec_b-barrel"/>
    <property type="match status" value="1"/>
</dbReference>
<keyword evidence="6 14" id="KW-0812">Transmembrane</keyword>
<evidence type="ECO:0000313" key="20">
    <source>
        <dbReference type="EMBL" id="PWE54821.1"/>
    </source>
</evidence>
<evidence type="ECO:0000259" key="18">
    <source>
        <dbReference type="Pfam" id="PF00593"/>
    </source>
</evidence>
<keyword evidence="10 15" id="KW-0798">TonB box</keyword>
<evidence type="ECO:0000256" key="11">
    <source>
        <dbReference type="ARBA" id="ARBA00023136"/>
    </source>
</evidence>
<organism evidence="20 21">
    <name type="scientific">Metarhizobium album</name>
    <dbReference type="NCBI Taxonomy" id="2182425"/>
    <lineage>
        <taxon>Bacteria</taxon>
        <taxon>Pseudomonadati</taxon>
        <taxon>Pseudomonadota</taxon>
        <taxon>Alphaproteobacteria</taxon>
        <taxon>Hyphomicrobiales</taxon>
        <taxon>Rhizobiaceae</taxon>
        <taxon>Metarhizobium</taxon>
    </lineage>
</organism>
<evidence type="ECO:0000256" key="15">
    <source>
        <dbReference type="RuleBase" id="RU003357"/>
    </source>
</evidence>
<evidence type="ECO:0000256" key="16">
    <source>
        <dbReference type="SAM" id="MobiDB-lite"/>
    </source>
</evidence>
<dbReference type="PROSITE" id="PS52016">
    <property type="entry name" value="TONB_DEPENDENT_REC_3"/>
    <property type="match status" value="1"/>
</dbReference>
<evidence type="ECO:0000256" key="14">
    <source>
        <dbReference type="PROSITE-ProRule" id="PRU01360"/>
    </source>
</evidence>
<evidence type="ECO:0000256" key="1">
    <source>
        <dbReference type="ARBA" id="ARBA00004571"/>
    </source>
</evidence>
<name>A0A2U2DNE6_9HYPH</name>
<keyword evidence="9" id="KW-0406">Ion transport</keyword>
<feature type="signal peptide" evidence="17">
    <location>
        <begin position="1"/>
        <end position="32"/>
    </location>
</feature>
<comment type="caution">
    <text evidence="20">The sequence shown here is derived from an EMBL/GenBank/DDBJ whole genome shotgun (WGS) entry which is preliminary data.</text>
</comment>
<evidence type="ECO:0000256" key="8">
    <source>
        <dbReference type="ARBA" id="ARBA00023004"/>
    </source>
</evidence>
<feature type="domain" description="TonB-dependent receptor plug" evidence="19">
    <location>
        <begin position="78"/>
        <end position="177"/>
    </location>
</feature>
<evidence type="ECO:0000256" key="17">
    <source>
        <dbReference type="SAM" id="SignalP"/>
    </source>
</evidence>
<dbReference type="GO" id="GO:0009279">
    <property type="term" value="C:cell outer membrane"/>
    <property type="evidence" value="ECO:0007669"/>
    <property type="project" value="UniProtKB-SubCell"/>
</dbReference>
<proteinExistence type="inferred from homology"/>
<keyword evidence="12 20" id="KW-0675">Receptor</keyword>
<evidence type="ECO:0000256" key="13">
    <source>
        <dbReference type="ARBA" id="ARBA00023237"/>
    </source>
</evidence>
<evidence type="ECO:0000256" key="10">
    <source>
        <dbReference type="ARBA" id="ARBA00023077"/>
    </source>
</evidence>
<comment type="subcellular location">
    <subcellularLocation>
        <location evidence="1 14">Cell outer membrane</location>
        <topology evidence="1 14">Multi-pass membrane protein</topology>
    </subcellularLocation>
</comment>
<feature type="region of interest" description="Disordered" evidence="16">
    <location>
        <begin position="50"/>
        <end position="79"/>
    </location>
</feature>
<keyword evidence="13 14" id="KW-0998">Cell outer membrane</keyword>
<dbReference type="InterPro" id="IPR039426">
    <property type="entry name" value="TonB-dep_rcpt-like"/>
</dbReference>
<dbReference type="GO" id="GO:0015891">
    <property type="term" value="P:siderophore transport"/>
    <property type="evidence" value="ECO:0007669"/>
    <property type="project" value="InterPro"/>
</dbReference>
<dbReference type="PANTHER" id="PTHR32552:SF68">
    <property type="entry name" value="FERRICHROME OUTER MEMBRANE TRANSPORTER_PHAGE RECEPTOR"/>
    <property type="match status" value="1"/>
</dbReference>
<dbReference type="InterPro" id="IPR036942">
    <property type="entry name" value="Beta-barrel_TonB_sf"/>
</dbReference>
<dbReference type="OrthoDB" id="9760333at2"/>
<dbReference type="InterPro" id="IPR012910">
    <property type="entry name" value="Plug_dom"/>
</dbReference>
<keyword evidence="3 14" id="KW-0813">Transport</keyword>
<dbReference type="NCBIfam" id="TIGR01783">
    <property type="entry name" value="TonB-siderophor"/>
    <property type="match status" value="1"/>
</dbReference>
<evidence type="ECO:0000256" key="3">
    <source>
        <dbReference type="ARBA" id="ARBA00022448"/>
    </source>
</evidence>
<dbReference type="CDD" id="cd01347">
    <property type="entry name" value="ligand_gated_channel"/>
    <property type="match status" value="1"/>
</dbReference>
<feature type="chain" id="PRO_5015408984" evidence="17">
    <location>
        <begin position="33"/>
        <end position="737"/>
    </location>
</feature>
<evidence type="ECO:0000313" key="21">
    <source>
        <dbReference type="Proteomes" id="UP000245252"/>
    </source>
</evidence>
<dbReference type="GO" id="GO:0038023">
    <property type="term" value="F:signaling receptor activity"/>
    <property type="evidence" value="ECO:0007669"/>
    <property type="project" value="InterPro"/>
</dbReference>
<dbReference type="PANTHER" id="PTHR32552">
    <property type="entry name" value="FERRICHROME IRON RECEPTOR-RELATED"/>
    <property type="match status" value="1"/>
</dbReference>
<dbReference type="SUPFAM" id="SSF56935">
    <property type="entry name" value="Porins"/>
    <property type="match status" value="1"/>
</dbReference>
<evidence type="ECO:0000256" key="9">
    <source>
        <dbReference type="ARBA" id="ARBA00023065"/>
    </source>
</evidence>
<dbReference type="EMBL" id="QFBC01000008">
    <property type="protein sequence ID" value="PWE54821.1"/>
    <property type="molecule type" value="Genomic_DNA"/>
</dbReference>
<dbReference type="InterPro" id="IPR010105">
    <property type="entry name" value="TonB_sidphr_rcpt"/>
</dbReference>